<keyword evidence="3" id="KW-1185">Reference proteome</keyword>
<dbReference type="AlphaFoldDB" id="A0A7N2LJA1"/>
<organism evidence="2 3">
    <name type="scientific">Quercus lobata</name>
    <name type="common">Valley oak</name>
    <dbReference type="NCBI Taxonomy" id="97700"/>
    <lineage>
        <taxon>Eukaryota</taxon>
        <taxon>Viridiplantae</taxon>
        <taxon>Streptophyta</taxon>
        <taxon>Embryophyta</taxon>
        <taxon>Tracheophyta</taxon>
        <taxon>Spermatophyta</taxon>
        <taxon>Magnoliopsida</taxon>
        <taxon>eudicotyledons</taxon>
        <taxon>Gunneridae</taxon>
        <taxon>Pentapetalae</taxon>
        <taxon>rosids</taxon>
        <taxon>fabids</taxon>
        <taxon>Fagales</taxon>
        <taxon>Fagaceae</taxon>
        <taxon>Quercus</taxon>
    </lineage>
</organism>
<dbReference type="Proteomes" id="UP000594261">
    <property type="component" value="Chromosome 4"/>
</dbReference>
<reference evidence="2" key="2">
    <citation type="submission" date="2021-01" db="UniProtKB">
        <authorList>
            <consortium name="EnsemblPlants"/>
        </authorList>
    </citation>
    <scope>IDENTIFICATION</scope>
</reference>
<proteinExistence type="predicted"/>
<dbReference type="InParanoid" id="A0A7N2LJA1"/>
<name>A0A7N2LJA1_QUELO</name>
<evidence type="ECO:0000313" key="3">
    <source>
        <dbReference type="Proteomes" id="UP000594261"/>
    </source>
</evidence>
<accession>A0A7N2LJA1</accession>
<protein>
    <submittedName>
        <fullName evidence="2">Uncharacterized protein</fullName>
    </submittedName>
</protein>
<evidence type="ECO:0000313" key="2">
    <source>
        <dbReference type="EnsemblPlants" id="QL04p067883:mrna"/>
    </source>
</evidence>
<dbReference type="Gramene" id="QL04p067883:mrna">
    <property type="protein sequence ID" value="QL04p067883:mrna"/>
    <property type="gene ID" value="QL04p067883"/>
</dbReference>
<reference evidence="2 3" key="1">
    <citation type="journal article" date="2016" name="G3 (Bethesda)">
        <title>First Draft Assembly and Annotation of the Genome of a California Endemic Oak Quercus lobata Nee (Fagaceae).</title>
        <authorList>
            <person name="Sork V.L."/>
            <person name="Fitz-Gibbon S.T."/>
            <person name="Puiu D."/>
            <person name="Crepeau M."/>
            <person name="Gugger P.F."/>
            <person name="Sherman R."/>
            <person name="Stevens K."/>
            <person name="Langley C.H."/>
            <person name="Pellegrini M."/>
            <person name="Salzberg S.L."/>
        </authorList>
    </citation>
    <scope>NUCLEOTIDE SEQUENCE [LARGE SCALE GENOMIC DNA]</scope>
    <source>
        <strain evidence="2 3">cv. SW786</strain>
    </source>
</reference>
<feature type="region of interest" description="Disordered" evidence="1">
    <location>
        <begin position="62"/>
        <end position="90"/>
    </location>
</feature>
<evidence type="ECO:0000256" key="1">
    <source>
        <dbReference type="SAM" id="MobiDB-lite"/>
    </source>
</evidence>
<feature type="compositionally biased region" description="Polar residues" evidence="1">
    <location>
        <begin position="26"/>
        <end position="38"/>
    </location>
</feature>
<dbReference type="EnsemblPlants" id="QL04p067883:mrna">
    <property type="protein sequence ID" value="QL04p067883:mrna"/>
    <property type="gene ID" value="QL04p067883"/>
</dbReference>
<feature type="compositionally biased region" description="Basic and acidic residues" evidence="1">
    <location>
        <begin position="69"/>
        <end position="78"/>
    </location>
</feature>
<sequence length="90" mass="10132">MPKLRQPDPTIAFDFLTETRIRCQDSNRSTSQPSSQLMESLEMNDRSTARLDFAWAMTKIPGNNVLDGSQEKQNKTKQNEALQGRGTVSS</sequence>
<dbReference type="EMBL" id="LRBV02000004">
    <property type="status" value="NOT_ANNOTATED_CDS"/>
    <property type="molecule type" value="Genomic_DNA"/>
</dbReference>
<feature type="region of interest" description="Disordered" evidence="1">
    <location>
        <begin position="24"/>
        <end position="43"/>
    </location>
</feature>